<reference evidence="3" key="1">
    <citation type="journal article" date="2019" name="Int. J. Syst. Evol. Microbiol.">
        <title>The Global Catalogue of Microorganisms (GCM) 10K type strain sequencing project: providing services to taxonomists for standard genome sequencing and annotation.</title>
        <authorList>
            <consortium name="The Broad Institute Genomics Platform"/>
            <consortium name="The Broad Institute Genome Sequencing Center for Infectious Disease"/>
            <person name="Wu L."/>
            <person name="Ma J."/>
        </authorList>
    </citation>
    <scope>NUCLEOTIDE SEQUENCE [LARGE SCALE GENOMIC DNA]</scope>
    <source>
        <strain evidence="3">CCUG 63682</strain>
    </source>
</reference>
<feature type="chain" id="PRO_5045731418" description="Nicotinate-nucleotide adenylyltransferase" evidence="1">
    <location>
        <begin position="20"/>
        <end position="178"/>
    </location>
</feature>
<keyword evidence="3" id="KW-1185">Reference proteome</keyword>
<evidence type="ECO:0000256" key="1">
    <source>
        <dbReference type="SAM" id="SignalP"/>
    </source>
</evidence>
<sequence>MKTQLFGLLFLGLTTLAYSQSESETDPEAENVGLKNVVISANSKYLSEAFDDNTPNSVKDIEYKVATYDLSKSEVFDKEYEGYLVDFAGDSFNVKTSYDSEGFIISSNERFEDVLLPHYLRQSVYKEYPGWIAHSNSYSVQYNHKTGAKKRYKVQLRKDGKRKNLKIDVQSDMSLVYN</sequence>
<accession>A0ABV9N5C2</accession>
<evidence type="ECO:0008006" key="4">
    <source>
        <dbReference type="Google" id="ProtNLM"/>
    </source>
</evidence>
<organism evidence="2 3">
    <name type="scientific">Geojedonia litorea</name>
    <dbReference type="NCBI Taxonomy" id="1268269"/>
    <lineage>
        <taxon>Bacteria</taxon>
        <taxon>Pseudomonadati</taxon>
        <taxon>Bacteroidota</taxon>
        <taxon>Flavobacteriia</taxon>
        <taxon>Flavobacteriales</taxon>
        <taxon>Flavobacteriaceae</taxon>
        <taxon>Geojedonia</taxon>
    </lineage>
</organism>
<comment type="caution">
    <text evidence="2">The sequence shown here is derived from an EMBL/GenBank/DDBJ whole genome shotgun (WGS) entry which is preliminary data.</text>
</comment>
<gene>
    <name evidence="2" type="ORF">ACFO5O_06880</name>
</gene>
<name>A0ABV9N5C2_9FLAO</name>
<keyword evidence="1" id="KW-0732">Signal</keyword>
<dbReference type="EMBL" id="JBHSGP010000012">
    <property type="protein sequence ID" value="MFC4722038.1"/>
    <property type="molecule type" value="Genomic_DNA"/>
</dbReference>
<feature type="signal peptide" evidence="1">
    <location>
        <begin position="1"/>
        <end position="19"/>
    </location>
</feature>
<evidence type="ECO:0000313" key="3">
    <source>
        <dbReference type="Proteomes" id="UP001595953"/>
    </source>
</evidence>
<evidence type="ECO:0000313" key="2">
    <source>
        <dbReference type="EMBL" id="MFC4722038.1"/>
    </source>
</evidence>
<proteinExistence type="predicted"/>
<dbReference type="RefSeq" id="WP_387962219.1">
    <property type="nucleotide sequence ID" value="NZ_JBHSGP010000012.1"/>
</dbReference>
<protein>
    <recommendedName>
        <fullName evidence="4">Nicotinate-nucleotide adenylyltransferase</fullName>
    </recommendedName>
</protein>
<dbReference type="Proteomes" id="UP001595953">
    <property type="component" value="Unassembled WGS sequence"/>
</dbReference>